<dbReference type="RefSeq" id="WP_258422269.1">
    <property type="nucleotide sequence ID" value="NZ_JANSUY010000002.1"/>
</dbReference>
<feature type="signal peptide" evidence="1">
    <location>
        <begin position="1"/>
        <end position="24"/>
    </location>
</feature>
<feature type="chain" id="PRO_5040876927" evidence="1">
    <location>
        <begin position="25"/>
        <end position="488"/>
    </location>
</feature>
<dbReference type="Proteomes" id="UP001142175">
    <property type="component" value="Unassembled WGS sequence"/>
</dbReference>
<keyword evidence="1" id="KW-0732">Signal</keyword>
<dbReference type="EMBL" id="JANSUY010000002">
    <property type="protein sequence ID" value="MCR9014389.1"/>
    <property type="molecule type" value="Genomic_DNA"/>
</dbReference>
<protein>
    <submittedName>
        <fullName evidence="2">Uncharacterized protein</fullName>
    </submittedName>
</protein>
<comment type="caution">
    <text evidence="2">The sequence shown here is derived from an EMBL/GenBank/DDBJ whole genome shotgun (WGS) entry which is preliminary data.</text>
</comment>
<sequence>MKRRKFLKTSITAAASLSAFSTRAWGKQTNQNSGFFIGTPVLPEYLFDKGIANSLDAMQEMAGINTVMTFSHDHVFNQYQKNFRPKTDENGKEYTNIWGKSDPALYPNPEMGKQDPTAKYAGRDVLDELWAEAEPRKMKVYARILEPYVITGAIPGFEEFAEVDVHGEKGKNVCFNHPGYIRYWEAVIEDLVKAHPYLHGFKFGQERAGPFLAALGKNTAGTCFCEHCLKLAAERNIGIEGARKGLIELQNYGNSINAGKKPIDGNFTAFMRLLFQYPDMLKWEQFWMDSRENQRKRIYTQIKNINPNIQVGWHIDHGMTWDLMMRASWDYGKMGPYSDWLSVAVYFDSMGRRSLGHYQRNYEKILFGDADQRYSYPMYLSMLGYDPELEPTLHQHLEKDTAFSSDYVFQECSRAVKRVNGEALVYARPGFDMPGYDCNVSPSQVYEVVTKALEAGVNGLWCGREWDELKPENAVAFGNAIRDWEKKK</sequence>
<keyword evidence="3" id="KW-1185">Reference proteome</keyword>
<organism evidence="2 3">
    <name type="scientific">Aquiflexum gelatinilyticum</name>
    <dbReference type="NCBI Taxonomy" id="2961943"/>
    <lineage>
        <taxon>Bacteria</taxon>
        <taxon>Pseudomonadati</taxon>
        <taxon>Bacteroidota</taxon>
        <taxon>Cytophagia</taxon>
        <taxon>Cytophagales</taxon>
        <taxon>Cyclobacteriaceae</taxon>
        <taxon>Aquiflexum</taxon>
    </lineage>
</organism>
<reference evidence="2" key="1">
    <citation type="submission" date="2022-08" db="EMBL/GenBank/DDBJ databases">
        <authorList>
            <person name="Zhang D."/>
        </authorList>
    </citation>
    <scope>NUCLEOTIDE SEQUENCE</scope>
    <source>
        <strain evidence="2">XJ19-11</strain>
    </source>
</reference>
<dbReference type="AlphaFoldDB" id="A0A9X2SXZ6"/>
<evidence type="ECO:0000313" key="2">
    <source>
        <dbReference type="EMBL" id="MCR9014389.1"/>
    </source>
</evidence>
<accession>A0A9X2SXZ6</accession>
<dbReference type="Gene3D" id="3.20.20.80">
    <property type="entry name" value="Glycosidases"/>
    <property type="match status" value="1"/>
</dbReference>
<gene>
    <name evidence="2" type="ORF">NU887_05040</name>
</gene>
<evidence type="ECO:0000256" key="1">
    <source>
        <dbReference type="SAM" id="SignalP"/>
    </source>
</evidence>
<evidence type="ECO:0000313" key="3">
    <source>
        <dbReference type="Proteomes" id="UP001142175"/>
    </source>
</evidence>
<name>A0A9X2SXZ6_9BACT</name>
<proteinExistence type="predicted"/>